<protein>
    <recommendedName>
        <fullName evidence="2">PilZ domain-containing protein</fullName>
    </recommendedName>
</protein>
<keyword evidence="4" id="KW-1185">Reference proteome</keyword>
<name>Q0G731_9HYPH</name>
<dbReference type="STRING" id="217511.GCA_001463845_00143"/>
<evidence type="ECO:0000313" key="4">
    <source>
        <dbReference type="Proteomes" id="UP000004310"/>
    </source>
</evidence>
<evidence type="ECO:0000259" key="2">
    <source>
        <dbReference type="Pfam" id="PF07238"/>
    </source>
</evidence>
<feature type="region of interest" description="Disordered" evidence="1">
    <location>
        <begin position="93"/>
        <end position="120"/>
    </location>
</feature>
<comment type="caution">
    <text evidence="3">The sequence shown here is derived from an EMBL/GenBank/DDBJ whole genome shotgun (WGS) entry which is preliminary data.</text>
</comment>
<dbReference type="InterPro" id="IPR009875">
    <property type="entry name" value="PilZ_domain"/>
</dbReference>
<proteinExistence type="predicted"/>
<accession>Q0G731</accession>
<dbReference type="Pfam" id="PF07238">
    <property type="entry name" value="PilZ"/>
    <property type="match status" value="1"/>
</dbReference>
<evidence type="ECO:0000313" key="3">
    <source>
        <dbReference type="EMBL" id="EAU42533.1"/>
    </source>
</evidence>
<sequence length="150" mass="16780">MALPEKEADGSERRFAPRMRVLKRAKIIFNNGFSTFDCVVRNVSATGALLTLAESVHMPKEFTIKISEEAPRPARLIYRRTMFAGIRYADIPEEDSERAGSERPARSAASSVSPIEPVEQAKPLPISTSIAKIRPQMFPLAVLRNLPWQD</sequence>
<dbReference type="RefSeq" id="WP_007066507.1">
    <property type="nucleotide sequence ID" value="NZ_DS022272.1"/>
</dbReference>
<dbReference type="Proteomes" id="UP000004310">
    <property type="component" value="Unassembled WGS sequence"/>
</dbReference>
<dbReference type="AlphaFoldDB" id="Q0G731"/>
<reference evidence="3 4" key="1">
    <citation type="journal article" date="2010" name="J. Bacteriol.">
        <title>Genome sequence of Fulvimarina pelagi HTCC2506T, a Mn(II)-oxidizing alphaproteobacterium possessing an aerobic anoxygenic photosynthetic gene cluster and Xanthorhodopsin.</title>
        <authorList>
            <person name="Kang I."/>
            <person name="Oh H.M."/>
            <person name="Lim S.I."/>
            <person name="Ferriera S."/>
            <person name="Giovannoni S.J."/>
            <person name="Cho J.C."/>
        </authorList>
    </citation>
    <scope>NUCLEOTIDE SEQUENCE [LARGE SCALE GENOMIC DNA]</scope>
    <source>
        <strain evidence="3 4">HTCC2506</strain>
    </source>
</reference>
<gene>
    <name evidence="3" type="ORF">FP2506_06826</name>
</gene>
<organism evidence="3 4">
    <name type="scientific">Fulvimarina pelagi HTCC2506</name>
    <dbReference type="NCBI Taxonomy" id="314231"/>
    <lineage>
        <taxon>Bacteria</taxon>
        <taxon>Pseudomonadati</taxon>
        <taxon>Pseudomonadota</taxon>
        <taxon>Alphaproteobacteria</taxon>
        <taxon>Hyphomicrobiales</taxon>
        <taxon>Aurantimonadaceae</taxon>
        <taxon>Fulvimarina</taxon>
    </lineage>
</organism>
<dbReference type="HOGENOM" id="CLU_1737892_0_0_5"/>
<dbReference type="SUPFAM" id="SSF141371">
    <property type="entry name" value="PilZ domain-like"/>
    <property type="match status" value="1"/>
</dbReference>
<dbReference type="EMBL" id="AATP01000001">
    <property type="protein sequence ID" value="EAU42533.1"/>
    <property type="molecule type" value="Genomic_DNA"/>
</dbReference>
<dbReference type="eggNOG" id="ENOG5030IR4">
    <property type="taxonomic scope" value="Bacteria"/>
</dbReference>
<feature type="domain" description="PilZ" evidence="2">
    <location>
        <begin position="12"/>
        <end position="96"/>
    </location>
</feature>
<dbReference type="GO" id="GO:0035438">
    <property type="term" value="F:cyclic-di-GMP binding"/>
    <property type="evidence" value="ECO:0007669"/>
    <property type="project" value="InterPro"/>
</dbReference>
<evidence type="ECO:0000256" key="1">
    <source>
        <dbReference type="SAM" id="MobiDB-lite"/>
    </source>
</evidence>